<protein>
    <submittedName>
        <fullName evidence="1">Uncharacterized protein</fullName>
    </submittedName>
</protein>
<dbReference type="EMBL" id="CAJNNW010032941">
    <property type="protein sequence ID" value="CAE8716304.1"/>
    <property type="molecule type" value="Genomic_DNA"/>
</dbReference>
<reference evidence="1" key="1">
    <citation type="submission" date="2021-02" db="EMBL/GenBank/DDBJ databases">
        <authorList>
            <person name="Dougan E. K."/>
            <person name="Rhodes N."/>
            <person name="Thang M."/>
            <person name="Chan C."/>
        </authorList>
    </citation>
    <scope>NUCLEOTIDE SEQUENCE</scope>
</reference>
<accession>A0A813KW27</accession>
<dbReference type="AlphaFoldDB" id="A0A813KW27"/>
<sequence length="618" mass="69502">MLTLVIDGKQELLEIDAEQGPKVYTASGGTTFFELKNLNLSISAMRLPQKTWKDYTSTERTVLAHMAAKKNQSMRSWAAPLETPEMILARQAELQAIQEAAVRQLALRCEAERARAPISWKPMSLEQVSAKHAQRSAGVFYGLEFPWTSQMLVEFGPAWLTEAFQRAGTLEEGNRVTHIAIDDIKVTAGNNAGKFLFEVRYEKERADLHRKLFAKVPFALTKETKSDRLSSSVLKQPMDFYEINTYRVAETSLPMKTPKFYFGDISNETSNYILITERVPFVEMDGTKRSRQLQPFEVEGPYDKCKDFELRGDAKEYYTLIMQASAKIGAADKSGRMGSQKFLASSFGSQPTGPDKAEAYGVNPQAASGGPPVACLGKLKIAIQFFSETAAAVFPRYVTHEQFISKFTTTMMTLSAYSREIEFWKHQNLDYVALGHANLNVDNAYFWRDEAGTLDCGVLDWGGFGASCLGHKIWWYLNCAEFDQLKSNMNHYISTFIATYHECGGPLLDSDVVEMMVKLTCLSNLMFMVAAVPDCLRQCQQKEWGTVKDRHDPRISENVGGKSTLRTTLRVMDNGLRMIEEMQADLVLDRWIKDVWVGQHGQMVKTDAIIFGGLSQAS</sequence>
<evidence type="ECO:0000313" key="2">
    <source>
        <dbReference type="Proteomes" id="UP000626109"/>
    </source>
</evidence>
<dbReference type="Proteomes" id="UP000626109">
    <property type="component" value="Unassembled WGS sequence"/>
</dbReference>
<organism evidence="1 2">
    <name type="scientific">Polarella glacialis</name>
    <name type="common">Dinoflagellate</name>
    <dbReference type="NCBI Taxonomy" id="89957"/>
    <lineage>
        <taxon>Eukaryota</taxon>
        <taxon>Sar</taxon>
        <taxon>Alveolata</taxon>
        <taxon>Dinophyceae</taxon>
        <taxon>Suessiales</taxon>
        <taxon>Suessiaceae</taxon>
        <taxon>Polarella</taxon>
    </lineage>
</organism>
<comment type="caution">
    <text evidence="1">The sequence shown here is derived from an EMBL/GenBank/DDBJ whole genome shotgun (WGS) entry which is preliminary data.</text>
</comment>
<name>A0A813KW27_POLGL</name>
<gene>
    <name evidence="1" type="ORF">PGLA2088_LOCUS39002</name>
</gene>
<proteinExistence type="predicted"/>
<evidence type="ECO:0000313" key="1">
    <source>
        <dbReference type="EMBL" id="CAE8716304.1"/>
    </source>
</evidence>